<dbReference type="PROSITE" id="PS50043">
    <property type="entry name" value="HTH_LUXR_2"/>
    <property type="match status" value="1"/>
</dbReference>
<dbReference type="Gene3D" id="1.10.10.10">
    <property type="entry name" value="Winged helix-like DNA-binding domain superfamily/Winged helix DNA-binding domain"/>
    <property type="match status" value="1"/>
</dbReference>
<gene>
    <name evidence="5" type="ORF">ACFO5X_20080</name>
</gene>
<dbReference type="Proteomes" id="UP001595973">
    <property type="component" value="Unassembled WGS sequence"/>
</dbReference>
<evidence type="ECO:0000256" key="3">
    <source>
        <dbReference type="ARBA" id="ARBA00023163"/>
    </source>
</evidence>
<name>A0ABV9KL09_9RHOB</name>
<evidence type="ECO:0000313" key="5">
    <source>
        <dbReference type="EMBL" id="MFC4670857.1"/>
    </source>
</evidence>
<evidence type="ECO:0000256" key="2">
    <source>
        <dbReference type="ARBA" id="ARBA00023125"/>
    </source>
</evidence>
<dbReference type="PANTHER" id="PTHR44688">
    <property type="entry name" value="DNA-BINDING TRANSCRIPTIONAL ACTIVATOR DEVR_DOSR"/>
    <property type="match status" value="1"/>
</dbReference>
<keyword evidence="3" id="KW-0804">Transcription</keyword>
<evidence type="ECO:0000259" key="4">
    <source>
        <dbReference type="PROSITE" id="PS50043"/>
    </source>
</evidence>
<dbReference type="PROSITE" id="PS00622">
    <property type="entry name" value="HTH_LUXR_1"/>
    <property type="match status" value="1"/>
</dbReference>
<protein>
    <submittedName>
        <fullName evidence="5">LuxR C-terminal-related transcriptional regulator</fullName>
    </submittedName>
</protein>
<keyword evidence="6" id="KW-1185">Reference proteome</keyword>
<organism evidence="5 6">
    <name type="scientific">Seohaeicola nanhaiensis</name>
    <dbReference type="NCBI Taxonomy" id="1387282"/>
    <lineage>
        <taxon>Bacteria</taxon>
        <taxon>Pseudomonadati</taxon>
        <taxon>Pseudomonadota</taxon>
        <taxon>Alphaproteobacteria</taxon>
        <taxon>Rhodobacterales</taxon>
        <taxon>Roseobacteraceae</taxon>
        <taxon>Seohaeicola</taxon>
    </lineage>
</organism>
<proteinExistence type="predicted"/>
<dbReference type="InterPro" id="IPR036388">
    <property type="entry name" value="WH-like_DNA-bd_sf"/>
</dbReference>
<feature type="domain" description="HTH luxR-type" evidence="4">
    <location>
        <begin position="191"/>
        <end position="256"/>
    </location>
</feature>
<dbReference type="InterPro" id="IPR016032">
    <property type="entry name" value="Sig_transdc_resp-reg_C-effctor"/>
</dbReference>
<dbReference type="PANTHER" id="PTHR44688:SF16">
    <property type="entry name" value="DNA-BINDING TRANSCRIPTIONAL ACTIVATOR DEVR_DOSR"/>
    <property type="match status" value="1"/>
</dbReference>
<dbReference type="EMBL" id="JBHSGI010000031">
    <property type="protein sequence ID" value="MFC4670857.1"/>
    <property type="molecule type" value="Genomic_DNA"/>
</dbReference>
<keyword evidence="2" id="KW-0238">DNA-binding</keyword>
<reference evidence="6" key="1">
    <citation type="journal article" date="2019" name="Int. J. Syst. Evol. Microbiol.">
        <title>The Global Catalogue of Microorganisms (GCM) 10K type strain sequencing project: providing services to taxonomists for standard genome sequencing and annotation.</title>
        <authorList>
            <consortium name="The Broad Institute Genomics Platform"/>
            <consortium name="The Broad Institute Genome Sequencing Center for Infectious Disease"/>
            <person name="Wu L."/>
            <person name="Ma J."/>
        </authorList>
    </citation>
    <scope>NUCLEOTIDE SEQUENCE [LARGE SCALE GENOMIC DNA]</scope>
    <source>
        <strain evidence="6">CGMCC 4.7283</strain>
    </source>
</reference>
<evidence type="ECO:0000256" key="1">
    <source>
        <dbReference type="ARBA" id="ARBA00023015"/>
    </source>
</evidence>
<evidence type="ECO:0000313" key="6">
    <source>
        <dbReference type="Proteomes" id="UP001595973"/>
    </source>
</evidence>
<dbReference type="RefSeq" id="WP_380720373.1">
    <property type="nucleotide sequence ID" value="NZ_JBHSGI010000031.1"/>
</dbReference>
<comment type="caution">
    <text evidence="5">The sequence shown here is derived from an EMBL/GenBank/DDBJ whole genome shotgun (WGS) entry which is preliminary data.</text>
</comment>
<dbReference type="SMART" id="SM00421">
    <property type="entry name" value="HTH_LUXR"/>
    <property type="match status" value="1"/>
</dbReference>
<dbReference type="SUPFAM" id="SSF46894">
    <property type="entry name" value="C-terminal effector domain of the bipartite response regulators"/>
    <property type="match status" value="1"/>
</dbReference>
<dbReference type="InterPro" id="IPR000792">
    <property type="entry name" value="Tscrpt_reg_LuxR_C"/>
</dbReference>
<sequence length="274" mass="30783">MIKTQATATMDEPVLIVTGEFIELIAKIGTLEFSEKLLEAMDRLLGGDHCACYRLSDYHLSEIGSASHTSSSLAQAIKGSVYDVKRHLVTAGDNIRVRVIRPVNSTTEPNQAGAAAENYETVLVYARINQASYCLKLLRSADRSELSGDTLLELEQSARFLLTMISRHAELFEQKSDLTPALASREDIEDCVYNMSDLSRREREVCSRILHGMSSCVIADDLGIGKESVMTYRKRAYNRLGIASQRELLMWYLDVWNDWVNSGKRNRDQHQEAA</sequence>
<dbReference type="Pfam" id="PF00196">
    <property type="entry name" value="GerE"/>
    <property type="match status" value="1"/>
</dbReference>
<keyword evidence="1" id="KW-0805">Transcription regulation</keyword>
<accession>A0ABV9KL09</accession>